<feature type="region of interest" description="Disordered" evidence="1">
    <location>
        <begin position="1"/>
        <end position="21"/>
    </location>
</feature>
<proteinExistence type="predicted"/>
<feature type="compositionally biased region" description="Low complexity" evidence="1">
    <location>
        <begin position="1"/>
        <end position="19"/>
    </location>
</feature>
<dbReference type="AlphaFoldDB" id="A0A1J8Q052"/>
<sequence length="223" mass="24536">MNSASSSGASSSINNPSPSLRQMSHDQLVAENVRRTTDNLALQLRRDAGDTNVPADEPLLPLPPNPSTGNKLQQWVAAFTQLSPSSQAQGAVVLESIQTKTNPAPRPTTSSIAKVLFDSTKELPLSSGLDSTYNFGIHHLIQDLATAGEYCPLTLFTNKNTERLHREGHSLKRSKVHVNGVSHHLLDLSQFESERDLDPLTWQEAYQRYLTWIADIGDQQSVK</sequence>
<dbReference type="Proteomes" id="UP000183567">
    <property type="component" value="Unassembled WGS sequence"/>
</dbReference>
<organism evidence="2 3">
    <name type="scientific">Rhizopogon vesiculosus</name>
    <dbReference type="NCBI Taxonomy" id="180088"/>
    <lineage>
        <taxon>Eukaryota</taxon>
        <taxon>Fungi</taxon>
        <taxon>Dikarya</taxon>
        <taxon>Basidiomycota</taxon>
        <taxon>Agaricomycotina</taxon>
        <taxon>Agaricomycetes</taxon>
        <taxon>Agaricomycetidae</taxon>
        <taxon>Boletales</taxon>
        <taxon>Suillineae</taxon>
        <taxon>Rhizopogonaceae</taxon>
        <taxon>Rhizopogon</taxon>
    </lineage>
</organism>
<evidence type="ECO:0000256" key="1">
    <source>
        <dbReference type="SAM" id="MobiDB-lite"/>
    </source>
</evidence>
<protein>
    <submittedName>
        <fullName evidence="2">Uncharacterized protein</fullName>
    </submittedName>
</protein>
<dbReference type="EMBL" id="LVVM01003653">
    <property type="protein sequence ID" value="OJA14461.1"/>
    <property type="molecule type" value="Genomic_DNA"/>
</dbReference>
<gene>
    <name evidence="2" type="ORF">AZE42_13651</name>
</gene>
<evidence type="ECO:0000313" key="2">
    <source>
        <dbReference type="EMBL" id="OJA14461.1"/>
    </source>
</evidence>
<reference evidence="2 3" key="1">
    <citation type="submission" date="2016-03" db="EMBL/GenBank/DDBJ databases">
        <title>Comparative genomics of the ectomycorrhizal sister species Rhizopogon vinicolor and Rhizopogon vesiculosus (Basidiomycota: Boletales) reveals a divergence of the mating type B locus.</title>
        <authorList>
            <person name="Mujic A.B."/>
            <person name="Kuo A."/>
            <person name="Tritt A."/>
            <person name="Lipzen A."/>
            <person name="Chen C."/>
            <person name="Johnson J."/>
            <person name="Sharma A."/>
            <person name="Barry K."/>
            <person name="Grigoriev I.V."/>
            <person name="Spatafora J.W."/>
        </authorList>
    </citation>
    <scope>NUCLEOTIDE SEQUENCE [LARGE SCALE GENOMIC DNA]</scope>
    <source>
        <strain evidence="2 3">AM-OR11-056</strain>
    </source>
</reference>
<name>A0A1J8Q052_9AGAM</name>
<dbReference type="OrthoDB" id="3259848at2759"/>
<comment type="caution">
    <text evidence="2">The sequence shown here is derived from an EMBL/GenBank/DDBJ whole genome shotgun (WGS) entry which is preliminary data.</text>
</comment>
<evidence type="ECO:0000313" key="3">
    <source>
        <dbReference type="Proteomes" id="UP000183567"/>
    </source>
</evidence>
<keyword evidence="3" id="KW-1185">Reference proteome</keyword>
<accession>A0A1J8Q052</accession>
<feature type="non-terminal residue" evidence="2">
    <location>
        <position position="223"/>
    </location>
</feature>